<gene>
    <name evidence="1" type="ORF">EMH_0071030</name>
</gene>
<dbReference type="AlphaFoldDB" id="U6KIW8"/>
<accession>U6KIW8</accession>
<keyword evidence="2" id="KW-1185">Reference proteome</keyword>
<evidence type="ECO:0000313" key="1">
    <source>
        <dbReference type="EMBL" id="CDJ36227.1"/>
    </source>
</evidence>
<dbReference type="VEuPathDB" id="ToxoDB:EMH_0071030"/>
<dbReference type="EMBL" id="HG735646">
    <property type="protein sequence ID" value="CDJ36227.1"/>
    <property type="molecule type" value="Genomic_DNA"/>
</dbReference>
<dbReference type="Proteomes" id="UP000030744">
    <property type="component" value="Unassembled WGS sequence"/>
</dbReference>
<evidence type="ECO:0000313" key="2">
    <source>
        <dbReference type="Proteomes" id="UP000030744"/>
    </source>
</evidence>
<dbReference type="GeneID" id="60404247"/>
<reference evidence="1" key="2">
    <citation type="submission" date="2013-10" db="EMBL/GenBank/DDBJ databases">
        <authorList>
            <person name="Aslett M."/>
        </authorList>
    </citation>
    <scope>NUCLEOTIDE SEQUENCE [LARGE SCALE GENOMIC DNA]</scope>
    <source>
        <strain evidence="1">Houghton</strain>
    </source>
</reference>
<sequence length="103" mass="11721">MTAVDPSWVEQSMALQTVAVQCQWWRARITPYITLDLRSNGNPYLVMKGFLRARLAALTMLVQPALMALVQRTYETFCFGVGSERRGMALVKRAKPICTQQRL</sequence>
<proteinExistence type="predicted"/>
<organism evidence="1 2">
    <name type="scientific">Eimeria mitis</name>
    <dbReference type="NCBI Taxonomy" id="44415"/>
    <lineage>
        <taxon>Eukaryota</taxon>
        <taxon>Sar</taxon>
        <taxon>Alveolata</taxon>
        <taxon>Apicomplexa</taxon>
        <taxon>Conoidasida</taxon>
        <taxon>Coccidia</taxon>
        <taxon>Eucoccidiorida</taxon>
        <taxon>Eimeriorina</taxon>
        <taxon>Eimeriidae</taxon>
        <taxon>Eimeria</taxon>
    </lineage>
</organism>
<dbReference type="RefSeq" id="XP_037878516.1">
    <property type="nucleotide sequence ID" value="XM_038022662.1"/>
</dbReference>
<reference evidence="1" key="1">
    <citation type="submission" date="2013-10" db="EMBL/GenBank/DDBJ databases">
        <title>Genomic analysis of the causative agents of coccidiosis in chickens.</title>
        <authorList>
            <person name="Reid A.J."/>
            <person name="Blake D."/>
            <person name="Billington K."/>
            <person name="Browne H."/>
            <person name="Dunn M."/>
            <person name="Hung S."/>
            <person name="Kawahara F."/>
            <person name="Miranda-Saavedra D."/>
            <person name="Mourier T."/>
            <person name="Nagra H."/>
            <person name="Otto T.D."/>
            <person name="Rawlings N."/>
            <person name="Sanchez A."/>
            <person name="Sanders M."/>
            <person name="Subramaniam C."/>
            <person name="Tay Y."/>
            <person name="Dear P."/>
            <person name="Doerig C."/>
            <person name="Gruber A."/>
            <person name="Parkinson J."/>
            <person name="Shirley M."/>
            <person name="Wan K.L."/>
            <person name="Berriman M."/>
            <person name="Tomley F."/>
            <person name="Pain A."/>
        </authorList>
    </citation>
    <scope>NUCLEOTIDE SEQUENCE [LARGE SCALE GENOMIC DNA]</scope>
    <source>
        <strain evidence="1">Houghton</strain>
    </source>
</reference>
<protein>
    <submittedName>
        <fullName evidence="1">Uncharacterized protein</fullName>
    </submittedName>
</protein>
<name>U6KIW8_9EIME</name>